<dbReference type="Proteomes" id="UP000230119">
    <property type="component" value="Unassembled WGS sequence"/>
</dbReference>
<organism evidence="1 2">
    <name type="scientific">Candidatus Roizmanbacteria bacterium CG03_land_8_20_14_0_80_39_12</name>
    <dbReference type="NCBI Taxonomy" id="1974847"/>
    <lineage>
        <taxon>Bacteria</taxon>
        <taxon>Candidatus Roizmaniibacteriota</taxon>
    </lineage>
</organism>
<evidence type="ECO:0000313" key="2">
    <source>
        <dbReference type="Proteomes" id="UP000230119"/>
    </source>
</evidence>
<gene>
    <name evidence="1" type="ORF">COS52_03070</name>
</gene>
<proteinExistence type="predicted"/>
<name>A0A2M7BS98_9BACT</name>
<evidence type="ECO:0000313" key="1">
    <source>
        <dbReference type="EMBL" id="PIV08368.1"/>
    </source>
</evidence>
<sequence>MRPIIETVDVLCERQRDLIGPKEILRERTQLMEIFKLSPYQEDFTDELTNTHRNFQQAAFGNTAKLMTLLCTGIPMMSTPQLCDTDAVIVGETTSRGAAKRMSQQVKTLAHQLRKKRSELSEEDVLGAYFNGTFLLLPQEQQLH</sequence>
<comment type="caution">
    <text evidence="1">The sequence shown here is derived from an EMBL/GenBank/DDBJ whole genome shotgun (WGS) entry which is preliminary data.</text>
</comment>
<accession>A0A2M7BS98</accession>
<dbReference type="EMBL" id="PEVA01000133">
    <property type="protein sequence ID" value="PIV08368.1"/>
    <property type="molecule type" value="Genomic_DNA"/>
</dbReference>
<protein>
    <submittedName>
        <fullName evidence="1">Uncharacterized protein</fullName>
    </submittedName>
</protein>
<reference evidence="2" key="1">
    <citation type="submission" date="2017-09" db="EMBL/GenBank/DDBJ databases">
        <title>Depth-based differentiation of microbial function through sediment-hosted aquifers and enrichment of novel symbionts in the deep terrestrial subsurface.</title>
        <authorList>
            <person name="Probst A.J."/>
            <person name="Ladd B."/>
            <person name="Jarett J.K."/>
            <person name="Geller-Mcgrath D.E."/>
            <person name="Sieber C.M.K."/>
            <person name="Emerson J.B."/>
            <person name="Anantharaman K."/>
            <person name="Thomas B.C."/>
            <person name="Malmstrom R."/>
            <person name="Stieglmeier M."/>
            <person name="Klingl A."/>
            <person name="Woyke T."/>
            <person name="Ryan C.M."/>
            <person name="Banfield J.F."/>
        </authorList>
    </citation>
    <scope>NUCLEOTIDE SEQUENCE [LARGE SCALE GENOMIC DNA]</scope>
</reference>
<dbReference type="AlphaFoldDB" id="A0A2M7BS98"/>